<proteinExistence type="predicted"/>
<evidence type="ECO:0000313" key="2">
    <source>
        <dbReference type="Proteomes" id="UP001320706"/>
    </source>
</evidence>
<evidence type="ECO:0000313" key="1">
    <source>
        <dbReference type="EMBL" id="KAK8213584.1"/>
    </source>
</evidence>
<name>A0ACC3SJ34_9PEZI</name>
<dbReference type="EMBL" id="JAMKPW020000011">
    <property type="protein sequence ID" value="KAK8213584.1"/>
    <property type="molecule type" value="Genomic_DNA"/>
</dbReference>
<keyword evidence="2" id="KW-1185">Reference proteome</keyword>
<dbReference type="Proteomes" id="UP001320706">
    <property type="component" value="Unassembled WGS sequence"/>
</dbReference>
<accession>A0ACC3SJ34</accession>
<sequence>MVDKLPPNSAISPPASSRSKAMRLYAISDIHLSYKHNREAFDKLSPHPNDGLILAGDIGESLDHLREAFVKATDCFAHVFWVPGNHELYTLRTGDHQHLTGESKYNACVLIAREYGVWTPEDDFMTWEGEGGPAVIAPTFTLYDYSFRPDHVTREGALDWAMEEGIRATDEELLHFDPYESRDAWCHRLVTRTEERLQKAALTGLPLVIINHWPLMEELVYIPAVPRFSIWCGTKQTVDWHSRFKAKVVVTGHLHVRRTDWIDGVRFEEVSLGYPKQWKDAQEAGQDVNTLLRDILPGPEPPEGGKAPTHWRKDG</sequence>
<protein>
    <submittedName>
        <fullName evidence="1">Uncharacterized protein</fullName>
    </submittedName>
</protein>
<comment type="caution">
    <text evidence="1">The sequence shown here is derived from an EMBL/GenBank/DDBJ whole genome shotgun (WGS) entry which is preliminary data.</text>
</comment>
<gene>
    <name evidence="1" type="ORF">M8818_002887</name>
</gene>
<organism evidence="1 2">
    <name type="scientific">Zalaria obscura</name>
    <dbReference type="NCBI Taxonomy" id="2024903"/>
    <lineage>
        <taxon>Eukaryota</taxon>
        <taxon>Fungi</taxon>
        <taxon>Dikarya</taxon>
        <taxon>Ascomycota</taxon>
        <taxon>Pezizomycotina</taxon>
        <taxon>Dothideomycetes</taxon>
        <taxon>Dothideomycetidae</taxon>
        <taxon>Dothideales</taxon>
        <taxon>Zalariaceae</taxon>
        <taxon>Zalaria</taxon>
    </lineage>
</organism>
<reference evidence="1" key="1">
    <citation type="submission" date="2024-02" db="EMBL/GenBank/DDBJ databases">
        <title>Metagenome Assembled Genome of Zalaria obscura JY119.</title>
        <authorList>
            <person name="Vighnesh L."/>
            <person name="Jagadeeshwari U."/>
            <person name="Venkata Ramana C."/>
            <person name="Sasikala C."/>
        </authorList>
    </citation>
    <scope>NUCLEOTIDE SEQUENCE</scope>
    <source>
        <strain evidence="1">JY119</strain>
    </source>
</reference>